<evidence type="ECO:0008006" key="3">
    <source>
        <dbReference type="Google" id="ProtNLM"/>
    </source>
</evidence>
<comment type="caution">
    <text evidence="1">The sequence shown here is derived from an EMBL/GenBank/DDBJ whole genome shotgun (WGS) entry which is preliminary data.</text>
</comment>
<dbReference type="EMBL" id="JARBWL010000002">
    <property type="protein sequence ID" value="MDI2595126.1"/>
    <property type="molecule type" value="Genomic_DNA"/>
</dbReference>
<protein>
    <recommendedName>
        <fullName evidence="3">Ribosomal protein S3AE</fullName>
    </recommendedName>
</protein>
<accession>A0ABT6QWC3</accession>
<reference evidence="1 2" key="1">
    <citation type="submission" date="2023-02" db="EMBL/GenBank/DDBJ databases">
        <title>Pseudomonas chrutzelriedensis sp. nov., a potently antifungal strain isolated from moss.</title>
        <authorList>
            <person name="Schnyder A."/>
            <person name="Kalawong R."/>
            <person name="Eberl L."/>
            <person name="Agnoli K."/>
        </authorList>
    </citation>
    <scope>NUCLEOTIDE SEQUENCE [LARGE SCALE GENOMIC DNA]</scope>
    <source>
        <strain evidence="1 2">681</strain>
    </source>
</reference>
<sequence length="133" mass="14979">MTTIASLRSPCPPGACNCGRDPLLETPGADVRILLLTRQEEKRLLDRLENLQSLADLERLQQRMHEQLGIRVELVPSFNEVRTMRGIAITIEERPGLCRKTRASIPAAIRRGLEKRPEIAYALLNANDLLRDA</sequence>
<dbReference type="Proteomes" id="UP001159100">
    <property type="component" value="Unassembled WGS sequence"/>
</dbReference>
<evidence type="ECO:0000313" key="1">
    <source>
        <dbReference type="EMBL" id="MDI2595126.1"/>
    </source>
</evidence>
<name>A0ABT6QWC3_9PSED</name>
<proteinExistence type="predicted"/>
<dbReference type="RefSeq" id="WP_259502052.1">
    <property type="nucleotide sequence ID" value="NZ_JARBWL010000002.1"/>
</dbReference>
<keyword evidence="2" id="KW-1185">Reference proteome</keyword>
<gene>
    <name evidence="1" type="ORF">POF45_27425</name>
</gene>
<organism evidence="1 2">
    <name type="scientific">Pseudomonas fungipugnans</name>
    <dbReference type="NCBI Taxonomy" id="3024217"/>
    <lineage>
        <taxon>Bacteria</taxon>
        <taxon>Pseudomonadati</taxon>
        <taxon>Pseudomonadota</taxon>
        <taxon>Gammaproteobacteria</taxon>
        <taxon>Pseudomonadales</taxon>
        <taxon>Pseudomonadaceae</taxon>
        <taxon>Pseudomonas</taxon>
    </lineage>
</organism>
<evidence type="ECO:0000313" key="2">
    <source>
        <dbReference type="Proteomes" id="UP001159100"/>
    </source>
</evidence>